<evidence type="ECO:0000313" key="3">
    <source>
        <dbReference type="EMBL" id="KIO32575.1"/>
    </source>
</evidence>
<dbReference type="PANTHER" id="PTHR43591:SF24">
    <property type="entry name" value="2-METHOXY-6-POLYPRENYL-1,4-BENZOQUINOL METHYLASE, MITOCHONDRIAL"/>
    <property type="match status" value="1"/>
</dbReference>
<dbReference type="SUPFAM" id="SSF53335">
    <property type="entry name" value="S-adenosyl-L-methionine-dependent methyltransferases"/>
    <property type="match status" value="2"/>
</dbReference>
<protein>
    <recommendedName>
        <fullName evidence="5">Methyltransferase domain-containing protein</fullName>
    </recommendedName>
</protein>
<dbReference type="InterPro" id="IPR013216">
    <property type="entry name" value="Methyltransf_11"/>
</dbReference>
<dbReference type="PANTHER" id="PTHR43591">
    <property type="entry name" value="METHYLTRANSFERASE"/>
    <property type="match status" value="1"/>
</dbReference>
<name>A0A0C3QJP7_9AGAM</name>
<gene>
    <name evidence="3" type="ORF">M407DRAFT_18617</name>
</gene>
<organism evidence="3 4">
    <name type="scientific">Tulasnella calospora MUT 4182</name>
    <dbReference type="NCBI Taxonomy" id="1051891"/>
    <lineage>
        <taxon>Eukaryota</taxon>
        <taxon>Fungi</taxon>
        <taxon>Dikarya</taxon>
        <taxon>Basidiomycota</taxon>
        <taxon>Agaricomycotina</taxon>
        <taxon>Agaricomycetes</taxon>
        <taxon>Cantharellales</taxon>
        <taxon>Tulasnellaceae</taxon>
        <taxon>Tulasnella</taxon>
    </lineage>
</organism>
<evidence type="ECO:0000259" key="2">
    <source>
        <dbReference type="Pfam" id="PF13649"/>
    </source>
</evidence>
<dbReference type="CDD" id="cd02440">
    <property type="entry name" value="AdoMet_MTases"/>
    <property type="match status" value="2"/>
</dbReference>
<dbReference type="AlphaFoldDB" id="A0A0C3QJP7"/>
<evidence type="ECO:0000313" key="4">
    <source>
        <dbReference type="Proteomes" id="UP000054248"/>
    </source>
</evidence>
<keyword evidence="4" id="KW-1185">Reference proteome</keyword>
<dbReference type="Proteomes" id="UP000054248">
    <property type="component" value="Unassembled WGS sequence"/>
</dbReference>
<dbReference type="InterPro" id="IPR041698">
    <property type="entry name" value="Methyltransf_25"/>
</dbReference>
<accession>A0A0C3QJP7</accession>
<dbReference type="EMBL" id="KN822954">
    <property type="protein sequence ID" value="KIO32575.1"/>
    <property type="molecule type" value="Genomic_DNA"/>
</dbReference>
<reference evidence="3 4" key="1">
    <citation type="submission" date="2014-04" db="EMBL/GenBank/DDBJ databases">
        <authorList>
            <consortium name="DOE Joint Genome Institute"/>
            <person name="Kuo A."/>
            <person name="Girlanda M."/>
            <person name="Perotto S."/>
            <person name="Kohler A."/>
            <person name="Nagy L.G."/>
            <person name="Floudas D."/>
            <person name="Copeland A."/>
            <person name="Barry K.W."/>
            <person name="Cichocki N."/>
            <person name="Veneault-Fourrey C."/>
            <person name="LaButti K."/>
            <person name="Lindquist E.A."/>
            <person name="Lipzen A."/>
            <person name="Lundell T."/>
            <person name="Morin E."/>
            <person name="Murat C."/>
            <person name="Sun H."/>
            <person name="Tunlid A."/>
            <person name="Henrissat B."/>
            <person name="Grigoriev I.V."/>
            <person name="Hibbett D.S."/>
            <person name="Martin F."/>
            <person name="Nordberg H.P."/>
            <person name="Cantor M.N."/>
            <person name="Hua S.X."/>
        </authorList>
    </citation>
    <scope>NUCLEOTIDE SEQUENCE [LARGE SCALE GENOMIC DNA]</scope>
    <source>
        <strain evidence="3 4">MUT 4182</strain>
    </source>
</reference>
<dbReference type="Pfam" id="PF08241">
    <property type="entry name" value="Methyltransf_11"/>
    <property type="match status" value="1"/>
</dbReference>
<dbReference type="GO" id="GO:0008757">
    <property type="term" value="F:S-adenosylmethionine-dependent methyltransferase activity"/>
    <property type="evidence" value="ECO:0007669"/>
    <property type="project" value="InterPro"/>
</dbReference>
<sequence length="525" mass="59498">MFPEVDVVGLDLAPAYVTTLPPPNARLECDDASLGLTHYRNSFDLVNARACCTGFENYRGFLDDILQVLRPGGIYQMVEGNLRLYDENRQMIPSQQENDPNFSWTVKICHATHEAMVARGKGIHAYEQVPGWLKEMGSVWEEVGVKDLWVPIGPWEKGDEKQRTIGEMSRQNVLHLVNAFRPLLLSYGYFEETVDKWILKVNEELRELKQRLYLRMSLERLEHIVDVAEHGRLDLQHEMLKLAMDGIFVNADAANRALTAKGGESPAALDVGTGSGSWVVDCARMYPEAEVVGLDLAPANLTTEPPPNARFECDDASLGLTHYRNCFNVVNLRAVCTGFENYRRFLDDVLLVLRPGGVCQMLEGSLRFYDENRRKIPPQQENDPNFCWTVKMYHATREAIRARGPGIDSYDQVPGWLKEMGSVWEEFGLKDVWVPIGPWEKGVDRKQRTIGEMNRQNVLRLVNSFRPLLLSYGYFDETIDKWISKVNEELRGLKRPLYVRVGASALKVPGILSSSLHISGIAPGQ</sequence>
<evidence type="ECO:0008006" key="5">
    <source>
        <dbReference type="Google" id="ProtNLM"/>
    </source>
</evidence>
<proteinExistence type="predicted"/>
<dbReference type="InterPro" id="IPR029063">
    <property type="entry name" value="SAM-dependent_MTases_sf"/>
</dbReference>
<dbReference type="HOGENOM" id="CLU_518945_0_0_1"/>
<reference evidence="4" key="2">
    <citation type="submission" date="2015-01" db="EMBL/GenBank/DDBJ databases">
        <title>Evolutionary Origins and Diversification of the Mycorrhizal Mutualists.</title>
        <authorList>
            <consortium name="DOE Joint Genome Institute"/>
            <consortium name="Mycorrhizal Genomics Consortium"/>
            <person name="Kohler A."/>
            <person name="Kuo A."/>
            <person name="Nagy L.G."/>
            <person name="Floudas D."/>
            <person name="Copeland A."/>
            <person name="Barry K.W."/>
            <person name="Cichocki N."/>
            <person name="Veneault-Fourrey C."/>
            <person name="LaButti K."/>
            <person name="Lindquist E.A."/>
            <person name="Lipzen A."/>
            <person name="Lundell T."/>
            <person name="Morin E."/>
            <person name="Murat C."/>
            <person name="Riley R."/>
            <person name="Ohm R."/>
            <person name="Sun H."/>
            <person name="Tunlid A."/>
            <person name="Henrissat B."/>
            <person name="Grigoriev I.V."/>
            <person name="Hibbett D.S."/>
            <person name="Martin F."/>
        </authorList>
    </citation>
    <scope>NUCLEOTIDE SEQUENCE [LARGE SCALE GENOMIC DNA]</scope>
    <source>
        <strain evidence="4">MUT 4182</strain>
    </source>
</reference>
<dbReference type="Pfam" id="PF13649">
    <property type="entry name" value="Methyltransf_25"/>
    <property type="match status" value="1"/>
</dbReference>
<feature type="domain" description="Methyltransferase type 11" evidence="1">
    <location>
        <begin position="6"/>
        <end position="75"/>
    </location>
</feature>
<dbReference type="OrthoDB" id="2013972at2759"/>
<dbReference type="Gene3D" id="3.40.50.150">
    <property type="entry name" value="Vaccinia Virus protein VP39"/>
    <property type="match status" value="2"/>
</dbReference>
<evidence type="ECO:0000259" key="1">
    <source>
        <dbReference type="Pfam" id="PF08241"/>
    </source>
</evidence>
<feature type="domain" description="Methyltransferase" evidence="2">
    <location>
        <begin position="269"/>
        <end position="357"/>
    </location>
</feature>
<dbReference type="STRING" id="1051891.A0A0C3QJP7"/>